<feature type="transmembrane region" description="Helical" evidence="3">
    <location>
        <begin position="333"/>
        <end position="354"/>
    </location>
</feature>
<comment type="similarity">
    <text evidence="1">Belongs to the TMEM121 family.</text>
</comment>
<reference evidence="4 5" key="1">
    <citation type="submission" date="2018-04" db="EMBL/GenBank/DDBJ databases">
        <title>The genome of golden apple snail Pomacea canaliculata provides insight into stress tolerance and invasive adaptation.</title>
        <authorList>
            <person name="Liu C."/>
            <person name="Liu B."/>
            <person name="Ren Y."/>
            <person name="Zhang Y."/>
            <person name="Wang H."/>
            <person name="Li S."/>
            <person name="Jiang F."/>
            <person name="Yin L."/>
            <person name="Zhang G."/>
            <person name="Qian W."/>
            <person name="Fan W."/>
        </authorList>
    </citation>
    <scope>NUCLEOTIDE SEQUENCE [LARGE SCALE GENOMIC DNA]</scope>
    <source>
        <strain evidence="4">SZHN2017</strain>
        <tissue evidence="4">Muscle</tissue>
    </source>
</reference>
<evidence type="ECO:0000313" key="4">
    <source>
        <dbReference type="EMBL" id="PVD24152.1"/>
    </source>
</evidence>
<evidence type="ECO:0000313" key="5">
    <source>
        <dbReference type="Proteomes" id="UP000245119"/>
    </source>
</evidence>
<organism evidence="4 5">
    <name type="scientific">Pomacea canaliculata</name>
    <name type="common">Golden apple snail</name>
    <dbReference type="NCBI Taxonomy" id="400727"/>
    <lineage>
        <taxon>Eukaryota</taxon>
        <taxon>Metazoa</taxon>
        <taxon>Spiralia</taxon>
        <taxon>Lophotrochozoa</taxon>
        <taxon>Mollusca</taxon>
        <taxon>Gastropoda</taxon>
        <taxon>Caenogastropoda</taxon>
        <taxon>Architaenioglossa</taxon>
        <taxon>Ampullarioidea</taxon>
        <taxon>Ampullariidae</taxon>
        <taxon>Pomacea</taxon>
    </lineage>
</organism>
<dbReference type="EMBL" id="PZQS01000009">
    <property type="protein sequence ID" value="PVD24152.1"/>
    <property type="molecule type" value="Genomic_DNA"/>
</dbReference>
<dbReference type="InterPro" id="IPR026624">
    <property type="entry name" value="CECR6"/>
</dbReference>
<keyword evidence="5" id="KW-1185">Reference proteome</keyword>
<keyword evidence="3" id="KW-0812">Transmembrane</keyword>
<dbReference type="AlphaFoldDB" id="A0A2T7NSM5"/>
<dbReference type="PANTHER" id="PTHR47399">
    <property type="entry name" value="TRANSMEMBRANE PROTEIN 121B"/>
    <property type="match status" value="1"/>
</dbReference>
<dbReference type="Pfam" id="PF14997">
    <property type="entry name" value="CECR6_TMEM121"/>
    <property type="match status" value="1"/>
</dbReference>
<comment type="caution">
    <text evidence="4">The sequence shown here is derived from an EMBL/GenBank/DDBJ whole genome shotgun (WGS) entry which is preliminary data.</text>
</comment>
<sequence>MHGCRNFRHKPLSEAWAGNDMLKTTHGLQHESPASSLSSAALSSTALSSSSHYLPHPPVQSRTTRCGSSRQLCDTIYLLPTRLATLMLVMVQGGTAGLLPRALQQSLLVRLDRRRHRRGLYVRRHILHLVPPDAGRPPVHAERRQPPGGQGQRLRGLLHGGGAGHDARQVRGGGGRQGGAPVPREDALDLLRLAGDRAVTPVFQVTVAAAGAVFLVFLLAHHDAAPESRRRHRIDVLTWSVLLDVVDAVDLLGVFLDTAARDNMAEWVEWTIMSIVCLNFVLPTVLLMVLSKTHFGARPLSKHLQTLHRLLVLLGVNGPLLAARLFLWQHLHLPISTFAIKNVGVPFLMLYSIYDYAHHQRLQAGLHEVQEMIS</sequence>
<dbReference type="PANTHER" id="PTHR47399:SF1">
    <property type="entry name" value="TRANSMEMBRANE PROTEIN 121B"/>
    <property type="match status" value="1"/>
</dbReference>
<dbReference type="InterPro" id="IPR032776">
    <property type="entry name" value="CECR6/TMEM121"/>
</dbReference>
<gene>
    <name evidence="4" type="ORF">C0Q70_14622</name>
</gene>
<feature type="transmembrane region" description="Helical" evidence="3">
    <location>
        <begin position="310"/>
        <end position="327"/>
    </location>
</feature>
<feature type="transmembrane region" description="Helical" evidence="3">
    <location>
        <begin position="267"/>
        <end position="290"/>
    </location>
</feature>
<feature type="transmembrane region" description="Helical" evidence="3">
    <location>
        <begin position="234"/>
        <end position="255"/>
    </location>
</feature>
<evidence type="ECO:0000256" key="3">
    <source>
        <dbReference type="SAM" id="Phobius"/>
    </source>
</evidence>
<proteinExistence type="inferred from homology"/>
<keyword evidence="3" id="KW-0472">Membrane</keyword>
<protein>
    <submittedName>
        <fullName evidence="4">Uncharacterized protein</fullName>
    </submittedName>
</protein>
<evidence type="ECO:0000256" key="1">
    <source>
        <dbReference type="ARBA" id="ARBA00007711"/>
    </source>
</evidence>
<evidence type="ECO:0000256" key="2">
    <source>
        <dbReference type="SAM" id="MobiDB-lite"/>
    </source>
</evidence>
<feature type="region of interest" description="Disordered" evidence="2">
    <location>
        <begin position="132"/>
        <end position="182"/>
    </location>
</feature>
<dbReference type="OrthoDB" id="5964337at2759"/>
<dbReference type="Proteomes" id="UP000245119">
    <property type="component" value="Linkage Group LG9"/>
</dbReference>
<name>A0A2T7NSM5_POMCA</name>
<feature type="transmembrane region" description="Helical" evidence="3">
    <location>
        <begin position="202"/>
        <end position="222"/>
    </location>
</feature>
<accession>A0A2T7NSM5</accession>
<keyword evidence="3" id="KW-1133">Transmembrane helix</keyword>